<gene>
    <name evidence="3" type="ORF">JM658_09160</name>
</gene>
<keyword evidence="4" id="KW-1185">Reference proteome</keyword>
<evidence type="ECO:0000313" key="4">
    <source>
        <dbReference type="Proteomes" id="UP000829517"/>
    </source>
</evidence>
<dbReference type="Pfam" id="PF18962">
    <property type="entry name" value="Por_Secre_tail"/>
    <property type="match status" value="1"/>
</dbReference>
<comment type="caution">
    <text evidence="3">The sequence shown here is derived from an EMBL/GenBank/DDBJ whole genome shotgun (WGS) entry which is preliminary data.</text>
</comment>
<evidence type="ECO:0000313" key="3">
    <source>
        <dbReference type="EMBL" id="MCF8714992.1"/>
    </source>
</evidence>
<dbReference type="CDD" id="cd11576">
    <property type="entry name" value="GH99_GH71_like_2"/>
    <property type="match status" value="1"/>
</dbReference>
<dbReference type="InterPro" id="IPR013783">
    <property type="entry name" value="Ig-like_fold"/>
</dbReference>
<evidence type="ECO:0000259" key="2">
    <source>
        <dbReference type="Pfam" id="PF18962"/>
    </source>
</evidence>
<dbReference type="RefSeq" id="WP_236958958.1">
    <property type="nucleotide sequence ID" value="NZ_JAETXX010000005.1"/>
</dbReference>
<feature type="domain" description="Secretion system C-terminal sorting" evidence="2">
    <location>
        <begin position="1103"/>
        <end position="1180"/>
    </location>
</feature>
<evidence type="ECO:0000256" key="1">
    <source>
        <dbReference type="ARBA" id="ARBA00022729"/>
    </source>
</evidence>
<dbReference type="NCBIfam" id="TIGR04183">
    <property type="entry name" value="Por_Secre_tail"/>
    <property type="match status" value="1"/>
</dbReference>
<proteinExistence type="predicted"/>
<dbReference type="EMBL" id="JAETXX010000005">
    <property type="protein sequence ID" value="MCF8714992.1"/>
    <property type="molecule type" value="Genomic_DNA"/>
</dbReference>
<accession>A0ABS9J3I2</accession>
<protein>
    <submittedName>
        <fullName evidence="3">T9SS type A sorting domain-containing protein</fullName>
    </submittedName>
</protein>
<dbReference type="Gene3D" id="2.60.40.10">
    <property type="entry name" value="Immunoglobulins"/>
    <property type="match status" value="2"/>
</dbReference>
<dbReference type="Proteomes" id="UP000829517">
    <property type="component" value="Unassembled WGS sequence"/>
</dbReference>
<name>A0ABS9J3I2_9FLAO</name>
<keyword evidence="1" id="KW-0732">Signal</keyword>
<organism evidence="3 4">
    <name type="scientific">Joostella atrarenae</name>
    <dbReference type="NCBI Taxonomy" id="679257"/>
    <lineage>
        <taxon>Bacteria</taxon>
        <taxon>Pseudomonadati</taxon>
        <taxon>Bacteroidota</taxon>
        <taxon>Flavobacteriia</taxon>
        <taxon>Flavobacteriales</taxon>
        <taxon>Flavobacteriaceae</taxon>
        <taxon>Joostella</taxon>
    </lineage>
</organism>
<dbReference type="Gene3D" id="3.20.20.80">
    <property type="entry name" value="Glycosidases"/>
    <property type="match status" value="1"/>
</dbReference>
<sequence length="1181" mass="132561">MKSITISLAFIVMVLISSLNKLYAQDTMLSYDQPVSVGTITNPDINEASGIAASYKTQGAFWVHNDSGDGPNLFLIDSLGNTLTEGSVTNASSNDWEDIASFQLNGTSYLVIGDVGDNPRNRSEYRLFIIEEPAYDPQSISGNTYSIVKTIKYQYSNGKQNCESVAVDSHTGKIILFSKSHDNEIRYVYELPLSITTGTENLTAELIASLKSEDTTAMDISNNGHHAAVLTYKDFAYQFIRKENETWQDAFQQPYQIINMPVGRQGEEALAYGTNGADLYSVREGTSSKIWFLKAKNQMGNNAEFISQSSIPQRMERGQQIDVSVTMKNAGTTTWTREDSYKLGSFNDDDSFGFVRVQLDSLEEILPNEEKTFDFSITAPDSLETYNFQWKVVQEFVEWFGEETLPKKIKVVDTLQGDIIGNVITGYQGWFSATGDNSPRNKWVHWGTSQPSPGNQSFELYPDMREYNNGYQTGYANLGNGQPSTLFSSYDDQVVNKHFEWMQNYGIEVAALQRFGSELNSSSLKAQRDGMALKVKSAAETYGRKFYIMYDISSWSNFQTEIKSDWNNTVTSNLQLLQSPAYAKQDGKPVVCIWGLGTPGRPGNNTSYKDVIEWFKNKGYYVIIGLDKNWRQQSENFPAYNEADMINPWHVGTLDFNGLNSQKFNHNWVQKIADDMEYCKTNGIDYMPGAWPGFAWSNWKEGYEDRPNSIPRMHGDFMWQQFYYIKSKFNEKQMPASAYVAMFDEYDEGTAIAKAAEDASMIPTNQYFLTLDADGVQCSSDFYLRLTGNGAKMLKEELPLTLDHEPSTPHTLQVQSNDAEFVSYGNIPSVLHPGDTVSIDVTYKNIGSTTWLATGNYKLGSENPQDNTNWGTNRVYLSSGESVEPNETVTFNFDIIAPLQEGTYNFQWKMVQDGVSWFGELSDAKKITISDEYLDTCDTLNGWNTEAGNNLSGSGTFVQGTASVKTTGNATDEFFKVFSPAYNSGTSISMGKLSFSYYADAADLNGIRVELGSGGQADTDELQWTLQNLSSGWNEIELPFIDAETIGAPNLNAINWFRLYNDKSGTSVTTRIDGIKIKMSSGLAKSFLIEENFTIEDTVGMKLFPNPATNMIKIRLYNEFSEKDKVDVVIYNTSGQKLLNRQFSNSKNTELKIDTEQFSKGVYVVSIKQGNRIFEKKLIIK</sequence>
<reference evidence="3 4" key="1">
    <citation type="submission" date="2021-01" db="EMBL/GenBank/DDBJ databases">
        <title>Genome sequencing of Joostella atrarenae M1-2 (= KCTC 23194).</title>
        <authorList>
            <person name="Zakaria M.R."/>
            <person name="Lam M.Q."/>
            <person name="Chong C.S."/>
        </authorList>
    </citation>
    <scope>NUCLEOTIDE SEQUENCE [LARGE SCALE GENOMIC DNA]</scope>
    <source>
        <strain evidence="3 4">M1-2</strain>
    </source>
</reference>
<dbReference type="InterPro" id="IPR026444">
    <property type="entry name" value="Secre_tail"/>
</dbReference>